<sequence length="55" mass="6141">MQLPGRKLRSSVLQQETLIEYNHDNGVGEMEASGGYRFLSEPDDDDDDDDEAPQG</sequence>
<accession>A0A5C6PF65</accession>
<reference evidence="2 3" key="1">
    <citation type="submission" date="2019-04" db="EMBL/GenBank/DDBJ databases">
        <title>Chromosome genome assembly for Takifugu flavidus.</title>
        <authorList>
            <person name="Xiao S."/>
        </authorList>
    </citation>
    <scope>NUCLEOTIDE SEQUENCE [LARGE SCALE GENOMIC DNA]</scope>
    <source>
        <strain evidence="2">HTHZ2018</strain>
        <tissue evidence="2">Muscle</tissue>
    </source>
</reference>
<evidence type="ECO:0000313" key="2">
    <source>
        <dbReference type="EMBL" id="TWW77649.1"/>
    </source>
</evidence>
<dbReference type="Proteomes" id="UP000324091">
    <property type="component" value="Chromosome 12"/>
</dbReference>
<evidence type="ECO:0000313" key="3">
    <source>
        <dbReference type="Proteomes" id="UP000324091"/>
    </source>
</evidence>
<name>A0A5C6PF65_9TELE</name>
<feature type="region of interest" description="Disordered" evidence="1">
    <location>
        <begin position="23"/>
        <end position="55"/>
    </location>
</feature>
<evidence type="ECO:0000256" key="1">
    <source>
        <dbReference type="SAM" id="MobiDB-lite"/>
    </source>
</evidence>
<protein>
    <submittedName>
        <fullName evidence="2">Uncharacterized protein</fullName>
    </submittedName>
</protein>
<dbReference type="EMBL" id="RHFK02000004">
    <property type="protein sequence ID" value="TWW77649.1"/>
    <property type="molecule type" value="Genomic_DNA"/>
</dbReference>
<proteinExistence type="predicted"/>
<dbReference type="AlphaFoldDB" id="A0A5C6PF65"/>
<feature type="compositionally biased region" description="Acidic residues" evidence="1">
    <location>
        <begin position="41"/>
        <end position="55"/>
    </location>
</feature>
<comment type="caution">
    <text evidence="2">The sequence shown here is derived from an EMBL/GenBank/DDBJ whole genome shotgun (WGS) entry which is preliminary data.</text>
</comment>
<keyword evidence="3" id="KW-1185">Reference proteome</keyword>
<organism evidence="2 3">
    <name type="scientific">Takifugu flavidus</name>
    <name type="common">sansaifugu</name>
    <dbReference type="NCBI Taxonomy" id="433684"/>
    <lineage>
        <taxon>Eukaryota</taxon>
        <taxon>Metazoa</taxon>
        <taxon>Chordata</taxon>
        <taxon>Craniata</taxon>
        <taxon>Vertebrata</taxon>
        <taxon>Euteleostomi</taxon>
        <taxon>Actinopterygii</taxon>
        <taxon>Neopterygii</taxon>
        <taxon>Teleostei</taxon>
        <taxon>Neoteleostei</taxon>
        <taxon>Acanthomorphata</taxon>
        <taxon>Eupercaria</taxon>
        <taxon>Tetraodontiformes</taxon>
        <taxon>Tetradontoidea</taxon>
        <taxon>Tetraodontidae</taxon>
        <taxon>Takifugu</taxon>
    </lineage>
</organism>
<gene>
    <name evidence="2" type="ORF">D4764_12G0010390</name>
</gene>